<name>A0A0A8ZWL4_ARUDO</name>
<dbReference type="AlphaFoldDB" id="A0A0A8ZWL4"/>
<evidence type="ECO:0000313" key="1">
    <source>
        <dbReference type="EMBL" id="JAD43236.1"/>
    </source>
</evidence>
<dbReference type="EMBL" id="GBRH01254659">
    <property type="protein sequence ID" value="JAD43236.1"/>
    <property type="molecule type" value="Transcribed_RNA"/>
</dbReference>
<proteinExistence type="predicted"/>
<reference evidence="1" key="1">
    <citation type="submission" date="2014-09" db="EMBL/GenBank/DDBJ databases">
        <authorList>
            <person name="Magalhaes I.L.F."/>
            <person name="Oliveira U."/>
            <person name="Santos F.R."/>
            <person name="Vidigal T.H.D.A."/>
            <person name="Brescovit A.D."/>
            <person name="Santos A.J."/>
        </authorList>
    </citation>
    <scope>NUCLEOTIDE SEQUENCE</scope>
    <source>
        <tissue evidence="1">Shoot tissue taken approximately 20 cm above the soil surface</tissue>
    </source>
</reference>
<organism evidence="1">
    <name type="scientific">Arundo donax</name>
    <name type="common">Giant reed</name>
    <name type="synonym">Donax arundinaceus</name>
    <dbReference type="NCBI Taxonomy" id="35708"/>
    <lineage>
        <taxon>Eukaryota</taxon>
        <taxon>Viridiplantae</taxon>
        <taxon>Streptophyta</taxon>
        <taxon>Embryophyta</taxon>
        <taxon>Tracheophyta</taxon>
        <taxon>Spermatophyta</taxon>
        <taxon>Magnoliopsida</taxon>
        <taxon>Liliopsida</taxon>
        <taxon>Poales</taxon>
        <taxon>Poaceae</taxon>
        <taxon>PACMAD clade</taxon>
        <taxon>Arundinoideae</taxon>
        <taxon>Arundineae</taxon>
        <taxon>Arundo</taxon>
    </lineage>
</organism>
<reference evidence="1" key="2">
    <citation type="journal article" date="2015" name="Data Brief">
        <title>Shoot transcriptome of the giant reed, Arundo donax.</title>
        <authorList>
            <person name="Barrero R.A."/>
            <person name="Guerrero F.D."/>
            <person name="Moolhuijzen P."/>
            <person name="Goolsby J.A."/>
            <person name="Tidwell J."/>
            <person name="Bellgard S.E."/>
            <person name="Bellgard M.I."/>
        </authorList>
    </citation>
    <scope>NUCLEOTIDE SEQUENCE</scope>
    <source>
        <tissue evidence="1">Shoot tissue taken approximately 20 cm above the soil surface</tissue>
    </source>
</reference>
<protein>
    <submittedName>
        <fullName evidence="1">Uncharacterized protein</fullName>
    </submittedName>
</protein>
<accession>A0A0A8ZWL4</accession>
<sequence>MGEAVRAASSAMLRLKRSYVCGWSGGLFNLPSPTVIQGREVQPLFRRKGVIFWWPQKNCR</sequence>